<evidence type="ECO:0000256" key="1">
    <source>
        <dbReference type="SAM" id="Phobius"/>
    </source>
</evidence>
<dbReference type="InterPro" id="IPR021737">
    <property type="entry name" value="Phage_phiKZ_Orf197"/>
</dbReference>
<dbReference type="Pfam" id="PF11750">
    <property type="entry name" value="DUF3307"/>
    <property type="match status" value="1"/>
</dbReference>
<keyword evidence="1" id="KW-0812">Transmembrane</keyword>
<sequence length="235" mass="26859">MEITLLKLLLAHILGDFFFQPNSWVLEKERKKLKSLKLYWHVIIHTVLVFLIFLSFGVWKIALAIGITHLVIDSIKLIYQRAKTKRRWFFIDQGLHLLVILACWINYIQPDLSSLFIYEQKIWVFVVGALVLTSPTAMVIKMIIAKWLPTGDSKKASSLQEAGRYIGMLERLLIFLFVCTHHFEAVGFLLAAKSIFRFGDLKEAHDIKLTEYVLIGTLLSFGLALLVSLAVVGLS</sequence>
<feature type="transmembrane region" description="Helical" evidence="1">
    <location>
        <begin position="212"/>
        <end position="234"/>
    </location>
</feature>
<dbReference type="OrthoDB" id="8536716at2"/>
<feature type="transmembrane region" description="Helical" evidence="1">
    <location>
        <begin position="39"/>
        <end position="67"/>
    </location>
</feature>
<accession>A0A1I2UXP0</accession>
<keyword evidence="1" id="KW-1133">Transmembrane helix</keyword>
<dbReference type="AlphaFoldDB" id="A0A1I2UXP0"/>
<name>A0A1I2UXP0_9SPHI</name>
<evidence type="ECO:0000313" key="2">
    <source>
        <dbReference type="EMBL" id="SFG79676.1"/>
    </source>
</evidence>
<feature type="transmembrane region" description="Helical" evidence="1">
    <location>
        <begin position="122"/>
        <end position="144"/>
    </location>
</feature>
<dbReference type="STRING" id="414048.SAMN04489864_102303"/>
<keyword evidence="1" id="KW-0472">Membrane</keyword>
<evidence type="ECO:0000313" key="3">
    <source>
        <dbReference type="Proteomes" id="UP000199666"/>
    </source>
</evidence>
<dbReference type="RefSeq" id="WP_090992351.1">
    <property type="nucleotide sequence ID" value="NZ_FOPP01000002.1"/>
</dbReference>
<evidence type="ECO:0008006" key="4">
    <source>
        <dbReference type="Google" id="ProtNLM"/>
    </source>
</evidence>
<proteinExistence type="predicted"/>
<feature type="transmembrane region" description="Helical" evidence="1">
    <location>
        <begin position="88"/>
        <end position="107"/>
    </location>
</feature>
<organism evidence="2 3">
    <name type="scientific">Pedobacter insulae</name>
    <dbReference type="NCBI Taxonomy" id="414048"/>
    <lineage>
        <taxon>Bacteria</taxon>
        <taxon>Pseudomonadati</taxon>
        <taxon>Bacteroidota</taxon>
        <taxon>Sphingobacteriia</taxon>
        <taxon>Sphingobacteriales</taxon>
        <taxon>Sphingobacteriaceae</taxon>
        <taxon>Pedobacter</taxon>
    </lineage>
</organism>
<keyword evidence="3" id="KW-1185">Reference proteome</keyword>
<reference evidence="2 3" key="1">
    <citation type="submission" date="2016-10" db="EMBL/GenBank/DDBJ databases">
        <authorList>
            <person name="de Groot N.N."/>
        </authorList>
    </citation>
    <scope>NUCLEOTIDE SEQUENCE [LARGE SCALE GENOMIC DNA]</scope>
    <source>
        <strain evidence="2 3">DSM 18684</strain>
    </source>
</reference>
<dbReference type="Proteomes" id="UP000199666">
    <property type="component" value="Unassembled WGS sequence"/>
</dbReference>
<gene>
    <name evidence="2" type="ORF">SAMN04489864_102303</name>
</gene>
<dbReference type="EMBL" id="FOPP01000002">
    <property type="protein sequence ID" value="SFG79676.1"/>
    <property type="molecule type" value="Genomic_DNA"/>
</dbReference>
<feature type="transmembrane region" description="Helical" evidence="1">
    <location>
        <begin position="172"/>
        <end position="192"/>
    </location>
</feature>
<protein>
    <recommendedName>
        <fullName evidence="4">DUF3307 domain-containing protein</fullName>
    </recommendedName>
</protein>